<dbReference type="Gene3D" id="3.30.750.24">
    <property type="entry name" value="STAS domain"/>
    <property type="match status" value="1"/>
</dbReference>
<name>A0A0L6JKA5_9FIRM</name>
<dbReference type="InterPro" id="IPR051315">
    <property type="entry name" value="Bact_Chemotaxis_CheA"/>
</dbReference>
<dbReference type="AlphaFoldDB" id="A0A0L6JKA5"/>
<dbReference type="Gene3D" id="3.30.70.1110">
    <property type="entry name" value="Histidine kinase CheA-like, P2 response regulator-binding domain"/>
    <property type="match status" value="1"/>
</dbReference>
<dbReference type="Proteomes" id="UP000036923">
    <property type="component" value="Unassembled WGS sequence"/>
</dbReference>
<evidence type="ECO:0000313" key="5">
    <source>
        <dbReference type="EMBL" id="KNY26291.1"/>
    </source>
</evidence>
<dbReference type="InterPro" id="IPR035891">
    <property type="entry name" value="CheY-binding_CheA"/>
</dbReference>
<dbReference type="eggNOG" id="COG2198">
    <property type="taxonomic scope" value="Bacteria"/>
</dbReference>
<dbReference type="InterPro" id="IPR036641">
    <property type="entry name" value="HPT_dom_sf"/>
</dbReference>
<keyword evidence="3" id="KW-0597">Phosphoprotein</keyword>
<dbReference type="GO" id="GO:0000155">
    <property type="term" value="F:phosphorelay sensor kinase activity"/>
    <property type="evidence" value="ECO:0007669"/>
    <property type="project" value="InterPro"/>
</dbReference>
<feature type="modified residue" description="Phosphohistidine" evidence="3">
    <location>
        <position position="43"/>
    </location>
</feature>
<accession>A0A0L6JKA5</accession>
<dbReference type="OrthoDB" id="1948081at2"/>
<evidence type="ECO:0000259" key="4">
    <source>
        <dbReference type="PROSITE" id="PS50894"/>
    </source>
</evidence>
<dbReference type="RefSeq" id="WP_036942357.1">
    <property type="nucleotide sequence ID" value="NZ_JQKC01000018.1"/>
</dbReference>
<dbReference type="Pfam" id="PF01627">
    <property type="entry name" value="Hpt"/>
    <property type="match status" value="1"/>
</dbReference>
<dbReference type="PANTHER" id="PTHR43395">
    <property type="entry name" value="SENSOR HISTIDINE KINASE CHEA"/>
    <property type="match status" value="1"/>
</dbReference>
<reference evidence="6" key="1">
    <citation type="submission" date="2015-07" db="EMBL/GenBank/DDBJ databases">
        <title>Near-Complete Genome Sequence of the Cellulolytic Bacterium Bacteroides (Pseudobacteroides) cellulosolvens ATCC 35603.</title>
        <authorList>
            <person name="Dassa B."/>
            <person name="Utturkar S.M."/>
            <person name="Klingeman D.M."/>
            <person name="Hurt R.A."/>
            <person name="Keller M."/>
            <person name="Xu J."/>
            <person name="Reddy Y.H.K."/>
            <person name="Borovok I."/>
            <person name="Grinberg I.R."/>
            <person name="Lamed R."/>
            <person name="Zhivin O."/>
            <person name="Bayer E.A."/>
            <person name="Brown S.D."/>
        </authorList>
    </citation>
    <scope>NUCLEOTIDE SEQUENCE [LARGE SCALE GENOMIC DNA]</scope>
    <source>
        <strain evidence="6">DSM 2933</strain>
    </source>
</reference>
<protein>
    <submittedName>
        <fullName evidence="5">Hpt protein</fullName>
    </submittedName>
</protein>
<keyword evidence="1" id="KW-0067">ATP-binding</keyword>
<dbReference type="CDD" id="cd00088">
    <property type="entry name" value="HPT"/>
    <property type="match status" value="1"/>
</dbReference>
<feature type="domain" description="HPt" evidence="4">
    <location>
        <begin position="1"/>
        <end position="100"/>
    </location>
</feature>
<evidence type="ECO:0000313" key="6">
    <source>
        <dbReference type="Proteomes" id="UP000036923"/>
    </source>
</evidence>
<evidence type="ECO:0000256" key="3">
    <source>
        <dbReference type="PROSITE-ProRule" id="PRU00110"/>
    </source>
</evidence>
<dbReference type="Pfam" id="PF07194">
    <property type="entry name" value="P2"/>
    <property type="match status" value="1"/>
</dbReference>
<gene>
    <name evidence="5" type="ORF">Bccel_1553</name>
</gene>
<keyword evidence="6" id="KW-1185">Reference proteome</keyword>
<sequence>MDEHINIYFEDAFDFLQNAEEALLRLEERYSQEDINQLFRSAHSLKSSSASVGFDEIASLTHKTEDMLDLVRKGSLKLDKYIINLCFDAFDTTRKFICIRSDSITEDLPKDIADFSKEIEDEISKLIKDKHEKIEHKEISMNFHKEHEIYSNTFFVYLVFEKDTPMLNVRRFMLLNAINDMGAVLYSSPSHQVMVDISSEDSNKTYQSIISTNRNEDELLQILDVGDIKMIKIINVTGNYIEESEIRFKSKDIDFFDTFFKNFKAIANLVFNFSMDMDFHELNRSQTIDWLYKVLEGTMEEFRFHIDTRRLVKYKEDIFVLIEILAHYLEYPNYASRNTIALLQKIFIDIIREIYELIENNIVFRKIKLHAKSQISLLHELTSRIDKNVFKNIIIDISEIEMIEPEDIKTFITINRELADDNIGFFLINNGIYRKRIYNILDSLNDIEPFKIYYSEVEAILGFNWGSRRKHFRMEG</sequence>
<organism evidence="5 6">
    <name type="scientific">Pseudobacteroides cellulosolvens ATCC 35603 = DSM 2933</name>
    <dbReference type="NCBI Taxonomy" id="398512"/>
    <lineage>
        <taxon>Bacteria</taxon>
        <taxon>Bacillati</taxon>
        <taxon>Bacillota</taxon>
        <taxon>Clostridia</taxon>
        <taxon>Eubacteriales</taxon>
        <taxon>Oscillospiraceae</taxon>
        <taxon>Pseudobacteroides</taxon>
    </lineage>
</organism>
<dbReference type="PROSITE" id="PS50894">
    <property type="entry name" value="HPT"/>
    <property type="match status" value="1"/>
</dbReference>
<dbReference type="InterPro" id="IPR036513">
    <property type="entry name" value="STAS_dom_sf"/>
</dbReference>
<proteinExistence type="predicted"/>
<dbReference type="InterPro" id="IPR008207">
    <property type="entry name" value="Sig_transdc_His_kin_Hpt_dom"/>
</dbReference>
<keyword evidence="2" id="KW-0902">Two-component regulatory system</keyword>
<dbReference type="SMART" id="SM00073">
    <property type="entry name" value="HPT"/>
    <property type="match status" value="1"/>
</dbReference>
<dbReference type="STRING" id="398512.Bccel_1553"/>
<dbReference type="GO" id="GO:0005524">
    <property type="term" value="F:ATP binding"/>
    <property type="evidence" value="ECO:0007669"/>
    <property type="project" value="UniProtKB-KW"/>
</dbReference>
<dbReference type="SUPFAM" id="SSF47226">
    <property type="entry name" value="Histidine-containing phosphotransfer domain, HPT domain"/>
    <property type="match status" value="1"/>
</dbReference>
<dbReference type="Gene3D" id="1.20.120.160">
    <property type="entry name" value="HPT domain"/>
    <property type="match status" value="1"/>
</dbReference>
<evidence type="ECO:0000256" key="1">
    <source>
        <dbReference type="ARBA" id="ARBA00022840"/>
    </source>
</evidence>
<dbReference type="PANTHER" id="PTHR43395:SF10">
    <property type="entry name" value="CHEMOTAXIS PROTEIN CHEA"/>
    <property type="match status" value="1"/>
</dbReference>
<comment type="caution">
    <text evidence="5">The sequence shown here is derived from an EMBL/GenBank/DDBJ whole genome shotgun (WGS) entry which is preliminary data.</text>
</comment>
<keyword evidence="1" id="KW-0547">Nucleotide-binding</keyword>
<dbReference type="SUPFAM" id="SSF55052">
    <property type="entry name" value="CheY-binding domain of CheA"/>
    <property type="match status" value="1"/>
</dbReference>
<dbReference type="InterPro" id="IPR037052">
    <property type="entry name" value="CheA-like_P2_sf"/>
</dbReference>
<dbReference type="InterPro" id="IPR010808">
    <property type="entry name" value="CheA_P2-bd"/>
</dbReference>
<evidence type="ECO:0000256" key="2">
    <source>
        <dbReference type="ARBA" id="ARBA00023012"/>
    </source>
</evidence>
<dbReference type="EMBL" id="LGTC01000001">
    <property type="protein sequence ID" value="KNY26291.1"/>
    <property type="molecule type" value="Genomic_DNA"/>
</dbReference>